<dbReference type="EMBL" id="CP062796">
    <property type="protein sequence ID" value="QUL99049.1"/>
    <property type="molecule type" value="Genomic_DNA"/>
</dbReference>
<keyword evidence="3" id="KW-0808">Transferase</keyword>
<feature type="transmembrane region" description="Helical" evidence="8">
    <location>
        <begin position="502"/>
        <end position="520"/>
    </location>
</feature>
<feature type="transmembrane region" description="Helical" evidence="8">
    <location>
        <begin position="532"/>
        <end position="553"/>
    </location>
</feature>
<evidence type="ECO:0000256" key="6">
    <source>
        <dbReference type="ARBA" id="ARBA00023136"/>
    </source>
</evidence>
<keyword evidence="5 8" id="KW-1133">Transmembrane helix</keyword>
<dbReference type="PANTHER" id="PTHR43867">
    <property type="entry name" value="CELLULOSE SYNTHASE CATALYTIC SUBUNIT A [UDP-FORMING]"/>
    <property type="match status" value="1"/>
</dbReference>
<feature type="domain" description="Glycosyltransferase 2-like" evidence="9">
    <location>
        <begin position="330"/>
        <end position="551"/>
    </location>
</feature>
<gene>
    <name evidence="10" type="ORF">IMF26_02985</name>
</gene>
<evidence type="ECO:0000256" key="4">
    <source>
        <dbReference type="ARBA" id="ARBA00022692"/>
    </source>
</evidence>
<feature type="transmembrane region" description="Helical" evidence="8">
    <location>
        <begin position="573"/>
        <end position="594"/>
    </location>
</feature>
<dbReference type="InterPro" id="IPR050321">
    <property type="entry name" value="Glycosyltr_2/OpgH_subfam"/>
</dbReference>
<evidence type="ECO:0000256" key="8">
    <source>
        <dbReference type="SAM" id="Phobius"/>
    </source>
</evidence>
<keyword evidence="4 8" id="KW-0812">Transmembrane</keyword>
<keyword evidence="2" id="KW-0328">Glycosyltransferase</keyword>
<accession>A0AAT9LD83</accession>
<evidence type="ECO:0000313" key="10">
    <source>
        <dbReference type="EMBL" id="QUL99049.1"/>
    </source>
</evidence>
<dbReference type="Pfam" id="PF13632">
    <property type="entry name" value="Glyco_trans_2_3"/>
    <property type="match status" value="1"/>
</dbReference>
<proteinExistence type="predicted"/>
<evidence type="ECO:0000256" key="5">
    <source>
        <dbReference type="ARBA" id="ARBA00022989"/>
    </source>
</evidence>
<reference evidence="10" key="1">
    <citation type="submission" date="2020-10" db="EMBL/GenBank/DDBJ databases">
        <authorList>
            <person name="Kadnikov V."/>
            <person name="Beletsky A.V."/>
            <person name="Mardanov A.V."/>
            <person name="Karnachuk O.V."/>
            <person name="Ravin N.V."/>
        </authorList>
    </citation>
    <scope>NUCLEOTIDE SEQUENCE</scope>
    <source>
        <strain evidence="10">Bu02</strain>
    </source>
</reference>
<dbReference type="Gene3D" id="3.90.550.10">
    <property type="entry name" value="Spore Coat Polysaccharide Biosynthesis Protein SpsA, Chain A"/>
    <property type="match status" value="2"/>
</dbReference>
<comment type="subcellular location">
    <subcellularLocation>
        <location evidence="1">Membrane</location>
        <topology evidence="1">Multi-pass membrane protein</topology>
    </subcellularLocation>
</comment>
<name>A0AAT9LD83_9FIRM</name>
<sequence>MDIERTLYLLVFTTYVTFFCLFLRFYFWKKYSEKKYWGKRPSLSVAGIKDLASEMGRELPFISILVPAKNESDVIENTVRHLSKLKYPEDRYEIIVITDEKEKIAAKASRKKILSVALSLLSGRKSRSKQPFSTEEAHQLESLLLFVLASFAQEDDAEGLYELCETLKDKKPSWRERRKGEDGTSPNASVSSWGSNIALARNVLKVFYGLDWSTVAGAGDIGHSPLASPASGEGSLLARVRSLPRKELARFLDESLVRLFPTTQEVVEKVAVSLGGMPTPRIKHVSVPYDFDGSLHGRLTGRVVKSTKGRALNWGLRFVDPRCEICGFYDAESRPHTDVLMFVAYRYLLDPQECRIFQGPVFQVRNFYKMSPFCRIASLYQAVAHDWYLPWLFKTLPFVGGTNLFVERRLLEEVGGWDHNILTEDLEFGTRAYLLKGAWPQYLPYHSSEQTPPNFRAFFRQRLRWATGHLQVVSKVADLRFVSEKEQRELTFRLIVKGQFEWIVYQAATFVPPIALFLQFRHLLDETVVPPVVRLILAGFSVVYLSFTFYAFLRYRQYFDSTLKPDGVMRNLFVVLGLFALPLAAFLFPIPYTWALVLKSFGKEPKVWVKTPRTRERPA</sequence>
<feature type="compositionally biased region" description="Basic and acidic residues" evidence="7">
    <location>
        <begin position="172"/>
        <end position="182"/>
    </location>
</feature>
<evidence type="ECO:0000259" key="9">
    <source>
        <dbReference type="Pfam" id="PF13632"/>
    </source>
</evidence>
<evidence type="ECO:0000256" key="7">
    <source>
        <dbReference type="SAM" id="MobiDB-lite"/>
    </source>
</evidence>
<keyword evidence="6 8" id="KW-0472">Membrane</keyword>
<reference evidence="10" key="2">
    <citation type="journal article" date="2023" name="Biology">
        <title>Prokaryotic Life Associated with Coal-Fire Gas Vents Revealed by Metagenomics.</title>
        <authorList>
            <person name="Kadnikov V.V."/>
            <person name="Mardanov A.V."/>
            <person name="Beletsky A.V."/>
            <person name="Karnachuk O.V."/>
            <person name="Ravin N.V."/>
        </authorList>
    </citation>
    <scope>NUCLEOTIDE SEQUENCE</scope>
    <source>
        <strain evidence="10">Bu02</strain>
    </source>
</reference>
<evidence type="ECO:0000256" key="2">
    <source>
        <dbReference type="ARBA" id="ARBA00022676"/>
    </source>
</evidence>
<dbReference type="AlphaFoldDB" id="A0AAT9LD83"/>
<evidence type="ECO:0000256" key="1">
    <source>
        <dbReference type="ARBA" id="ARBA00004141"/>
    </source>
</evidence>
<dbReference type="InterPro" id="IPR029044">
    <property type="entry name" value="Nucleotide-diphossugar_trans"/>
</dbReference>
<feature type="region of interest" description="Disordered" evidence="7">
    <location>
        <begin position="172"/>
        <end position="191"/>
    </location>
</feature>
<dbReference type="GO" id="GO:0016020">
    <property type="term" value="C:membrane"/>
    <property type="evidence" value="ECO:0007669"/>
    <property type="project" value="UniProtKB-SubCell"/>
</dbReference>
<dbReference type="PANTHER" id="PTHR43867:SF2">
    <property type="entry name" value="CELLULOSE SYNTHASE CATALYTIC SUBUNIT A [UDP-FORMING]"/>
    <property type="match status" value="1"/>
</dbReference>
<dbReference type="GO" id="GO:0016757">
    <property type="term" value="F:glycosyltransferase activity"/>
    <property type="evidence" value="ECO:0007669"/>
    <property type="project" value="UniProtKB-KW"/>
</dbReference>
<dbReference type="KEGG" id="fcz:IMF26_02985"/>
<dbReference type="InterPro" id="IPR001173">
    <property type="entry name" value="Glyco_trans_2-like"/>
</dbReference>
<feature type="transmembrane region" description="Helical" evidence="8">
    <location>
        <begin position="6"/>
        <end position="27"/>
    </location>
</feature>
<organism evidence="10">
    <name type="scientific">Candidatus Fermentithermobacillus carboniphilus</name>
    <dbReference type="NCBI Taxonomy" id="3085328"/>
    <lineage>
        <taxon>Bacteria</taxon>
        <taxon>Bacillati</taxon>
        <taxon>Bacillota</taxon>
        <taxon>Candidatus Fermentithermobacillia</taxon>
        <taxon>Candidatus Fermentithermobacillales</taxon>
        <taxon>Candidatus Fermentithermobacillaceae</taxon>
        <taxon>Candidatus Fermentithermobacillus</taxon>
    </lineage>
</organism>
<dbReference type="SUPFAM" id="SSF53448">
    <property type="entry name" value="Nucleotide-diphospho-sugar transferases"/>
    <property type="match status" value="2"/>
</dbReference>
<evidence type="ECO:0000256" key="3">
    <source>
        <dbReference type="ARBA" id="ARBA00022679"/>
    </source>
</evidence>
<protein>
    <submittedName>
        <fullName evidence="10">Glycosyltransferase</fullName>
    </submittedName>
</protein>